<organism evidence="1 2">
    <name type="scientific">Candidatus Nitrosotenuis uzonensis</name>
    <dbReference type="NCBI Taxonomy" id="1407055"/>
    <lineage>
        <taxon>Archaea</taxon>
        <taxon>Nitrososphaerota</taxon>
        <taxon>Candidatus Nitrosotenuis</taxon>
    </lineage>
</organism>
<evidence type="ECO:0000313" key="1">
    <source>
        <dbReference type="EMBL" id="CAE6494315.1"/>
    </source>
</evidence>
<name>A0A812EVU0_9ARCH</name>
<accession>A0A812EVU0</accession>
<gene>
    <name evidence="1" type="ORF">NUZ5A_50270</name>
</gene>
<protein>
    <submittedName>
        <fullName evidence="1">Uncharacterized protein</fullName>
    </submittedName>
</protein>
<evidence type="ECO:0000313" key="2">
    <source>
        <dbReference type="Proteomes" id="UP000655759"/>
    </source>
</evidence>
<dbReference type="AlphaFoldDB" id="A0A812EVU0"/>
<proteinExistence type="predicted"/>
<dbReference type="EMBL" id="CAJNAQ010000005">
    <property type="protein sequence ID" value="CAE6494315.1"/>
    <property type="molecule type" value="Genomic_DNA"/>
</dbReference>
<dbReference type="RefSeq" id="WP_255569382.1">
    <property type="nucleotide sequence ID" value="NZ_CAJNAQ010000005.1"/>
</dbReference>
<dbReference type="Proteomes" id="UP000655759">
    <property type="component" value="Unassembled WGS sequence"/>
</dbReference>
<reference evidence="1" key="1">
    <citation type="submission" date="2021-02" db="EMBL/GenBank/DDBJ databases">
        <authorList>
            <person name="Han P."/>
        </authorList>
    </citation>
    <scope>NUCLEOTIDE SEQUENCE</scope>
    <source>
        <strain evidence="1">Candidatus Nitrosotenuis uzonensis 5A</strain>
    </source>
</reference>
<sequence length="44" mass="4694">MITKKLKVSLFALLVMAVAVPAASVGFANEAYSAKQVDRALKEL</sequence>
<comment type="caution">
    <text evidence="1">The sequence shown here is derived from an EMBL/GenBank/DDBJ whole genome shotgun (WGS) entry which is preliminary data.</text>
</comment>